<feature type="domain" description="PucR C-terminal helix-turn-helix" evidence="1">
    <location>
        <begin position="230"/>
        <end position="282"/>
    </location>
</feature>
<dbReference type="Gene3D" id="1.10.10.2840">
    <property type="entry name" value="PucR C-terminal helix-turn-helix domain"/>
    <property type="match status" value="1"/>
</dbReference>
<dbReference type="Proteomes" id="UP000198668">
    <property type="component" value="Unassembled WGS sequence"/>
</dbReference>
<evidence type="ECO:0000313" key="3">
    <source>
        <dbReference type="Proteomes" id="UP000198668"/>
    </source>
</evidence>
<organism evidence="2 3">
    <name type="scientific">Pisciglobus halotolerans</name>
    <dbReference type="NCBI Taxonomy" id="745365"/>
    <lineage>
        <taxon>Bacteria</taxon>
        <taxon>Bacillati</taxon>
        <taxon>Bacillota</taxon>
        <taxon>Bacilli</taxon>
        <taxon>Lactobacillales</taxon>
        <taxon>Carnobacteriaceae</taxon>
    </lineage>
</organism>
<evidence type="ECO:0000313" key="2">
    <source>
        <dbReference type="EMBL" id="SFH76089.1"/>
    </source>
</evidence>
<dbReference type="EMBL" id="FOQE01000020">
    <property type="protein sequence ID" value="SFH76089.1"/>
    <property type="molecule type" value="Genomic_DNA"/>
</dbReference>
<keyword evidence="3" id="KW-1185">Reference proteome</keyword>
<dbReference type="OrthoDB" id="9792148at2"/>
<sequence>MNFHQLKRIYPEAFLSEQPSSDQEWVSFPFQQQWIQLKKEQRTASELALLELSLAAAEPKKEHRYSKWYAFLFEQASAVPTTAAVCRVIQFELLKKDRNFDDDLWLQSFKSLFDNVLEAFFLNDHQGILIQDHQKEQWGLEEITGILHTLDDDFSVRSACYVGQYWSVASTLPEVFHEEQRIFAKEKNKGKTVVTLSTAGLSYYIQDTLTASPLMQQLKQQLLSDPETKEVIEAMWQSQGNISLAAKSLFIHRNTLQYRIDRLQETSQLSLRNLDDLLLCYLLTLE</sequence>
<reference evidence="2 3" key="1">
    <citation type="submission" date="2016-10" db="EMBL/GenBank/DDBJ databases">
        <authorList>
            <person name="de Groot N.N."/>
        </authorList>
    </citation>
    <scope>NUCLEOTIDE SEQUENCE [LARGE SCALE GENOMIC DNA]</scope>
    <source>
        <strain evidence="2 3">DSM 27630</strain>
    </source>
</reference>
<dbReference type="SUPFAM" id="SSF46689">
    <property type="entry name" value="Homeodomain-like"/>
    <property type="match status" value="1"/>
</dbReference>
<dbReference type="PANTHER" id="PTHR33744:SF15">
    <property type="entry name" value="CARBOHYDRATE DIACID REGULATOR"/>
    <property type="match status" value="1"/>
</dbReference>
<accession>A0A1I3CPD0</accession>
<dbReference type="Pfam" id="PF13556">
    <property type="entry name" value="HTH_30"/>
    <property type="match status" value="1"/>
</dbReference>
<protein>
    <submittedName>
        <fullName evidence="2">PucR C-terminal helix-turn-helix domain-containing protein</fullName>
    </submittedName>
</protein>
<dbReference type="InterPro" id="IPR051448">
    <property type="entry name" value="CdaR-like_regulators"/>
</dbReference>
<dbReference type="RefSeq" id="WP_047391920.1">
    <property type="nucleotide sequence ID" value="NZ_FOQE01000020.1"/>
</dbReference>
<dbReference type="PANTHER" id="PTHR33744">
    <property type="entry name" value="CARBOHYDRATE DIACID REGULATOR"/>
    <property type="match status" value="1"/>
</dbReference>
<gene>
    <name evidence="2" type="ORF">SAMN04489868_12044</name>
</gene>
<dbReference type="InterPro" id="IPR025736">
    <property type="entry name" value="PucR_C-HTH_dom"/>
</dbReference>
<name>A0A1I3CPD0_9LACT</name>
<evidence type="ECO:0000259" key="1">
    <source>
        <dbReference type="Pfam" id="PF13556"/>
    </source>
</evidence>
<dbReference type="AlphaFoldDB" id="A0A1I3CPD0"/>
<dbReference type="InterPro" id="IPR042070">
    <property type="entry name" value="PucR_C-HTH_sf"/>
</dbReference>
<proteinExistence type="predicted"/>
<dbReference type="InterPro" id="IPR009057">
    <property type="entry name" value="Homeodomain-like_sf"/>
</dbReference>